<evidence type="ECO:0008006" key="4">
    <source>
        <dbReference type="Google" id="ProtNLM"/>
    </source>
</evidence>
<feature type="chain" id="PRO_5020802081" description="Lipoprotein" evidence="1">
    <location>
        <begin position="20"/>
        <end position="116"/>
    </location>
</feature>
<dbReference type="EMBL" id="SNAA01000001">
    <property type="protein sequence ID" value="TDL84239.1"/>
    <property type="molecule type" value="Genomic_DNA"/>
</dbReference>
<sequence>MRGVLILAALVLAGCASNTVPPIPPGGPVPDGHHPGYMPDFKPEQAIIAAVPGQRLTVYVGENIAPYEPALRRAVEVTSAYCARETGYAGAHLDTIRRYSEADLAYYAFAGRCERW</sequence>
<dbReference type="AlphaFoldDB" id="A0A4V6PPB2"/>
<dbReference type="RefSeq" id="WP_133395338.1">
    <property type="nucleotide sequence ID" value="NZ_SNAA01000001.1"/>
</dbReference>
<evidence type="ECO:0000313" key="3">
    <source>
        <dbReference type="Proteomes" id="UP000295701"/>
    </source>
</evidence>
<comment type="caution">
    <text evidence="2">The sequence shown here is derived from an EMBL/GenBank/DDBJ whole genome shotgun (WGS) entry which is preliminary data.</text>
</comment>
<keyword evidence="1" id="KW-0732">Signal</keyword>
<organism evidence="2 3">
    <name type="scientific">Palleronia sediminis</name>
    <dbReference type="NCBI Taxonomy" id="2547833"/>
    <lineage>
        <taxon>Bacteria</taxon>
        <taxon>Pseudomonadati</taxon>
        <taxon>Pseudomonadota</taxon>
        <taxon>Alphaproteobacteria</taxon>
        <taxon>Rhodobacterales</taxon>
        <taxon>Roseobacteraceae</taxon>
        <taxon>Palleronia</taxon>
    </lineage>
</organism>
<evidence type="ECO:0000313" key="2">
    <source>
        <dbReference type="EMBL" id="TDL84239.1"/>
    </source>
</evidence>
<dbReference type="PROSITE" id="PS51257">
    <property type="entry name" value="PROKAR_LIPOPROTEIN"/>
    <property type="match status" value="1"/>
</dbReference>
<proteinExistence type="predicted"/>
<feature type="signal peptide" evidence="1">
    <location>
        <begin position="1"/>
        <end position="19"/>
    </location>
</feature>
<evidence type="ECO:0000256" key="1">
    <source>
        <dbReference type="SAM" id="SignalP"/>
    </source>
</evidence>
<protein>
    <recommendedName>
        <fullName evidence="4">Lipoprotein</fullName>
    </recommendedName>
</protein>
<dbReference type="Proteomes" id="UP000295701">
    <property type="component" value="Unassembled WGS sequence"/>
</dbReference>
<accession>A0A4V6PPB2</accession>
<name>A0A4V6PPB2_9RHOB</name>
<gene>
    <name evidence="2" type="ORF">E2L08_01880</name>
</gene>
<reference evidence="2 3" key="1">
    <citation type="submission" date="2019-03" db="EMBL/GenBank/DDBJ databases">
        <title>Primorskyibacter sp. SS33 isolated from sediments.</title>
        <authorList>
            <person name="Xunke S."/>
        </authorList>
    </citation>
    <scope>NUCLEOTIDE SEQUENCE [LARGE SCALE GENOMIC DNA]</scope>
    <source>
        <strain evidence="2 3">SS33</strain>
    </source>
</reference>
<keyword evidence="3" id="KW-1185">Reference proteome</keyword>